<geneLocation type="mitochondrion" evidence="1"/>
<gene>
    <name evidence="1" type="ORF">AEK19_MT0855</name>
    <name evidence="2" type="ORF">AEK19_MT1854</name>
</gene>
<accession>A0A1Y0B0U7</accession>
<reference evidence="1" key="1">
    <citation type="submission" date="2017-03" db="EMBL/GenBank/DDBJ databases">
        <title>The mitochondrial genome of the carnivorous plant Utricularia reniformis (Lentibulariaceae): structure, comparative analysis and evolutionary landmarks.</title>
        <authorList>
            <person name="Silva S.R."/>
            <person name="Alvarenga D.O."/>
            <person name="Michael T.P."/>
            <person name="Miranda V.F.O."/>
            <person name="Varani A.M."/>
        </authorList>
    </citation>
    <scope>NUCLEOTIDE SEQUENCE</scope>
</reference>
<evidence type="ECO:0000313" key="1">
    <source>
        <dbReference type="EMBL" id="ART31086.1"/>
    </source>
</evidence>
<sequence length="36" mass="3990">MTGAMDRVFLFALSSRHLATSESFTAAPYIDLLLNE</sequence>
<dbReference type="EMBL" id="KY774314">
    <property type="protein sequence ID" value="ART32025.1"/>
    <property type="molecule type" value="Genomic_DNA"/>
</dbReference>
<organism evidence="1">
    <name type="scientific">Utricularia reniformis</name>
    <dbReference type="NCBI Taxonomy" id="192314"/>
    <lineage>
        <taxon>Eukaryota</taxon>
        <taxon>Viridiplantae</taxon>
        <taxon>Streptophyta</taxon>
        <taxon>Embryophyta</taxon>
        <taxon>Tracheophyta</taxon>
        <taxon>Spermatophyta</taxon>
        <taxon>Magnoliopsida</taxon>
        <taxon>eudicotyledons</taxon>
        <taxon>Gunneridae</taxon>
        <taxon>Pentapetalae</taxon>
        <taxon>asterids</taxon>
        <taxon>lamiids</taxon>
        <taxon>Lamiales</taxon>
        <taxon>Lentibulariaceae</taxon>
        <taxon>Utricularia</taxon>
    </lineage>
</organism>
<dbReference type="EMBL" id="KY774314">
    <property type="protein sequence ID" value="ART31086.1"/>
    <property type="molecule type" value="Genomic_DNA"/>
</dbReference>
<evidence type="ECO:0000313" key="2">
    <source>
        <dbReference type="EMBL" id="ART32025.1"/>
    </source>
</evidence>
<proteinExistence type="predicted"/>
<name>A0A1Y0B0U7_9LAMI</name>
<protein>
    <submittedName>
        <fullName evidence="1">Uncharacterized protein</fullName>
    </submittedName>
</protein>
<dbReference type="AlphaFoldDB" id="A0A1Y0B0U7"/>
<keyword evidence="1" id="KW-0496">Mitochondrion</keyword>